<protein>
    <recommendedName>
        <fullName evidence="6">MmgE/PrpD family protein</fullName>
    </recommendedName>
</protein>
<sequence>MVPAVTLDRQLTPLDAILWWGALAHTLDYDDVAGYSHPSGPAVCAALPTAHAARIDGRQLITAVALGQDLVIRLAQAVRKPVSQYGWLPSIPGILGAAITTSKVLSLDAEQTRSSLGLALHQTSGTMEALARPGSAYRAVREGFNARAGAMSAYLAGEGMPGDATSLEGQYGYFNQFFHGDYDRGFLVNPTLLGPLTTFKPWPCAGHPQLFLTAVADLLKGGEVNPATIKSIRITGCSDLLPHQCEPIDVRSAPPHSIDAKVSIPFLIGKLLTHGTITIDDFTVDGLKDAPASALGERVRWKLDVGLRRGMNDYGIGIVEIEHEDGSTARSEAAFPLGHPENPLVWDDIVTKFHNCMQLAGLGHVSEKVVQTVDNLESLPDVTALLNSIGNGSRE</sequence>
<organism evidence="4 5">
    <name type="scientific">Mycolicibacterium goodii</name>
    <name type="common">Mycobacterium goodii</name>
    <dbReference type="NCBI Taxonomy" id="134601"/>
    <lineage>
        <taxon>Bacteria</taxon>
        <taxon>Bacillati</taxon>
        <taxon>Actinomycetota</taxon>
        <taxon>Actinomycetes</taxon>
        <taxon>Mycobacteriales</taxon>
        <taxon>Mycobacteriaceae</taxon>
        <taxon>Mycolicibacterium</taxon>
    </lineage>
</organism>
<dbReference type="EMBL" id="CP012150">
    <property type="protein sequence ID" value="AKS33689.1"/>
    <property type="molecule type" value="Genomic_DNA"/>
</dbReference>
<dbReference type="AlphaFoldDB" id="A0A0K0X8D0"/>
<dbReference type="STRING" id="134601.AFA91_19295"/>
<evidence type="ECO:0008006" key="6">
    <source>
        <dbReference type="Google" id="ProtNLM"/>
    </source>
</evidence>
<dbReference type="InterPro" id="IPR045336">
    <property type="entry name" value="MmgE_PrpD_N"/>
</dbReference>
<dbReference type="KEGG" id="mgo:AFA91_19295"/>
<dbReference type="InterPro" id="IPR036148">
    <property type="entry name" value="MmgE/PrpD_sf"/>
</dbReference>
<evidence type="ECO:0000313" key="5">
    <source>
        <dbReference type="Proteomes" id="UP000062255"/>
    </source>
</evidence>
<dbReference type="InterPro" id="IPR045337">
    <property type="entry name" value="MmgE_PrpD_C"/>
</dbReference>
<dbReference type="Gene3D" id="1.10.4100.10">
    <property type="entry name" value="2-methylcitrate dehydratase PrpD"/>
    <property type="match status" value="1"/>
</dbReference>
<comment type="similarity">
    <text evidence="1">Belongs to the PrpD family.</text>
</comment>
<dbReference type="Gene3D" id="3.30.1330.120">
    <property type="entry name" value="2-methylcitrate dehydratase PrpD"/>
    <property type="match status" value="1"/>
</dbReference>
<evidence type="ECO:0000313" key="4">
    <source>
        <dbReference type="EMBL" id="AKS33689.1"/>
    </source>
</evidence>
<reference evidence="4 5" key="1">
    <citation type="submission" date="2015-07" db="EMBL/GenBank/DDBJ databases">
        <title>Complete genome sequence of Mycobacterium goodii X7B, a facultative thermophilic biodesulfurizing bacterium.</title>
        <authorList>
            <person name="Yu B."/>
            <person name="Li F."/>
            <person name="Xu P."/>
        </authorList>
    </citation>
    <scope>NUCLEOTIDE SEQUENCE [LARGE SCALE GENOMIC DNA]</scope>
    <source>
        <strain evidence="4 5">X7B</strain>
    </source>
</reference>
<gene>
    <name evidence="4" type="ORF">AFA91_19295</name>
</gene>
<feature type="domain" description="MmgE/PrpD C-terminal" evidence="3">
    <location>
        <begin position="202"/>
        <end position="358"/>
    </location>
</feature>
<accession>A0A0K0X8D0</accession>
<dbReference type="Pfam" id="PF03972">
    <property type="entry name" value="MmgE_PrpD_N"/>
    <property type="match status" value="1"/>
</dbReference>
<dbReference type="PANTHER" id="PTHR16943:SF8">
    <property type="entry name" value="2-METHYLCITRATE DEHYDRATASE"/>
    <property type="match status" value="1"/>
</dbReference>
<proteinExistence type="inferred from homology"/>
<dbReference type="InterPro" id="IPR042188">
    <property type="entry name" value="MmgE/PrpD_sf_2"/>
</dbReference>
<dbReference type="InterPro" id="IPR042183">
    <property type="entry name" value="MmgE/PrpD_sf_1"/>
</dbReference>
<evidence type="ECO:0000256" key="1">
    <source>
        <dbReference type="ARBA" id="ARBA00006174"/>
    </source>
</evidence>
<dbReference type="GO" id="GO:0016829">
    <property type="term" value="F:lyase activity"/>
    <property type="evidence" value="ECO:0007669"/>
    <property type="project" value="InterPro"/>
</dbReference>
<name>A0A0K0X8D0_MYCGD</name>
<feature type="domain" description="MmgE/PrpD N-terminal" evidence="2">
    <location>
        <begin position="8"/>
        <end position="180"/>
    </location>
</feature>
<dbReference type="Pfam" id="PF19305">
    <property type="entry name" value="MmgE_PrpD_C"/>
    <property type="match status" value="1"/>
</dbReference>
<dbReference type="SUPFAM" id="SSF103378">
    <property type="entry name" value="2-methylcitrate dehydratase PrpD"/>
    <property type="match status" value="1"/>
</dbReference>
<evidence type="ECO:0000259" key="2">
    <source>
        <dbReference type="Pfam" id="PF03972"/>
    </source>
</evidence>
<dbReference type="PATRIC" id="fig|134601.6.peg.3991"/>
<dbReference type="Proteomes" id="UP000062255">
    <property type="component" value="Chromosome"/>
</dbReference>
<dbReference type="PANTHER" id="PTHR16943">
    <property type="entry name" value="2-METHYLCITRATE DEHYDRATASE-RELATED"/>
    <property type="match status" value="1"/>
</dbReference>
<evidence type="ECO:0000259" key="3">
    <source>
        <dbReference type="Pfam" id="PF19305"/>
    </source>
</evidence>
<dbReference type="InterPro" id="IPR005656">
    <property type="entry name" value="MmgE_PrpD"/>
</dbReference>